<dbReference type="SMART" id="SM00867">
    <property type="entry name" value="YceI"/>
    <property type="match status" value="1"/>
</dbReference>
<dbReference type="InterPro" id="IPR052168">
    <property type="entry name" value="Cytochrome_b561_oxidase"/>
</dbReference>
<keyword evidence="6 14" id="KW-0812">Transmembrane</keyword>
<evidence type="ECO:0000313" key="16">
    <source>
        <dbReference type="EMBL" id="ROO28845.1"/>
    </source>
</evidence>
<dbReference type="Proteomes" id="UP000283993">
    <property type="component" value="Unassembled WGS sequence"/>
</dbReference>
<evidence type="ECO:0000256" key="11">
    <source>
        <dbReference type="ARBA" id="ARBA00023136"/>
    </source>
</evidence>
<feature type="region of interest" description="Disordered" evidence="13">
    <location>
        <begin position="227"/>
        <end position="251"/>
    </location>
</feature>
<dbReference type="SUPFAM" id="SSF101874">
    <property type="entry name" value="YceI-like"/>
    <property type="match status" value="1"/>
</dbReference>
<protein>
    <submittedName>
        <fullName evidence="16">Hydrogenase</fullName>
    </submittedName>
</protein>
<dbReference type="GO" id="GO:0009055">
    <property type="term" value="F:electron transfer activity"/>
    <property type="evidence" value="ECO:0007669"/>
    <property type="project" value="InterPro"/>
</dbReference>
<evidence type="ECO:0000256" key="3">
    <source>
        <dbReference type="ARBA" id="ARBA00022448"/>
    </source>
</evidence>
<keyword evidence="3" id="KW-0813">Transport</keyword>
<feature type="transmembrane region" description="Helical" evidence="14">
    <location>
        <begin position="12"/>
        <end position="33"/>
    </location>
</feature>
<gene>
    <name evidence="16" type="ORF">SAOR_04915</name>
</gene>
<evidence type="ECO:0000256" key="4">
    <source>
        <dbReference type="ARBA" id="ARBA00022475"/>
    </source>
</evidence>
<evidence type="ECO:0000256" key="10">
    <source>
        <dbReference type="ARBA" id="ARBA00023004"/>
    </source>
</evidence>
<dbReference type="PANTHER" id="PTHR30529:SF1">
    <property type="entry name" value="CYTOCHROME B561 HOMOLOG 2"/>
    <property type="match status" value="1"/>
</dbReference>
<evidence type="ECO:0000256" key="5">
    <source>
        <dbReference type="ARBA" id="ARBA00022617"/>
    </source>
</evidence>
<comment type="subcellular location">
    <subcellularLocation>
        <location evidence="2">Cell membrane</location>
        <topology evidence="2">Multi-pass membrane protein</topology>
    </subcellularLocation>
</comment>
<evidence type="ECO:0000256" key="14">
    <source>
        <dbReference type="SAM" id="Phobius"/>
    </source>
</evidence>
<dbReference type="InterPro" id="IPR016174">
    <property type="entry name" value="Di-haem_cyt_TM"/>
</dbReference>
<feature type="domain" description="Lipid/polyisoprenoid-binding YceI-like" evidence="15">
    <location>
        <begin position="252"/>
        <end position="411"/>
    </location>
</feature>
<evidence type="ECO:0000256" key="7">
    <source>
        <dbReference type="ARBA" id="ARBA00022723"/>
    </source>
</evidence>
<name>A0A423PTB3_9GAMM</name>
<feature type="transmembrane region" description="Helical" evidence="14">
    <location>
        <begin position="163"/>
        <end position="180"/>
    </location>
</feature>
<dbReference type="RefSeq" id="WP_123630459.1">
    <property type="nucleotide sequence ID" value="NZ_AYKH01000007.1"/>
</dbReference>
<comment type="similarity">
    <text evidence="12">Belongs to the cytochrome b561 family.</text>
</comment>
<accession>A0A423PTB3</accession>
<evidence type="ECO:0000256" key="12">
    <source>
        <dbReference type="ARBA" id="ARBA00037975"/>
    </source>
</evidence>
<evidence type="ECO:0000256" key="6">
    <source>
        <dbReference type="ARBA" id="ARBA00022692"/>
    </source>
</evidence>
<keyword evidence="7" id="KW-0479">Metal-binding</keyword>
<evidence type="ECO:0000313" key="17">
    <source>
        <dbReference type="Proteomes" id="UP000283993"/>
    </source>
</evidence>
<keyword evidence="11 14" id="KW-0472">Membrane</keyword>
<proteinExistence type="inferred from homology"/>
<dbReference type="SUPFAM" id="SSF81342">
    <property type="entry name" value="Transmembrane di-heme cytochromes"/>
    <property type="match status" value="1"/>
</dbReference>
<sequence>MSMQRAERYTAVAIVLHWLIAAAILGNIALGWWMRRAVEASATRALAVEAFQLHKSIGLTVLILSLLRLAWRLGHPPPALPAAMPLWERAAARATHALFYVLMIALPLTGWLYVSAQWRGDTPLQVPTLWFGLFEVPHLFGLNEQTRAFRETWAATTVDLHTWLAWSTAALAALHVGAALKHQWIDRDAVLTHMLPRPGWRVALASGIGLILLVGVGAALLRPDTTRQADAPRDSDISEGADTADSGGAPGEWRLLRSASAIRFAGEQGGSAFNGRFERWGVDVRIDSDAVPESSINATIETASATDGVAMHDRTLHEKEWFDVANHPVATFESRAIRPLEADRYAVDGVLTIKGNAIDIPPLTLSLDDNTATVTGRLALDRAEADLGMASDPEGEWVSRDIEIRVRAVLSRRAAGDAASGTDD</sequence>
<dbReference type="InterPro" id="IPR007372">
    <property type="entry name" value="Lipid/polyisoprenoid-bd_YceI"/>
</dbReference>
<dbReference type="InterPro" id="IPR011577">
    <property type="entry name" value="Cyt_b561_bac/Ni-Hgenase"/>
</dbReference>
<evidence type="ECO:0000256" key="2">
    <source>
        <dbReference type="ARBA" id="ARBA00004651"/>
    </source>
</evidence>
<dbReference type="GO" id="GO:0005886">
    <property type="term" value="C:plasma membrane"/>
    <property type="evidence" value="ECO:0007669"/>
    <property type="project" value="UniProtKB-SubCell"/>
</dbReference>
<dbReference type="Pfam" id="PF01292">
    <property type="entry name" value="Ni_hydr_CYTB"/>
    <property type="match status" value="1"/>
</dbReference>
<evidence type="ECO:0000256" key="1">
    <source>
        <dbReference type="ARBA" id="ARBA00001970"/>
    </source>
</evidence>
<keyword evidence="17" id="KW-1185">Reference proteome</keyword>
<evidence type="ECO:0000256" key="13">
    <source>
        <dbReference type="SAM" id="MobiDB-lite"/>
    </source>
</evidence>
<dbReference type="InterPro" id="IPR036761">
    <property type="entry name" value="TTHA0802/YceI-like_sf"/>
</dbReference>
<keyword evidence="5" id="KW-0349">Heme</keyword>
<feature type="transmembrane region" description="Helical" evidence="14">
    <location>
        <begin position="91"/>
        <end position="114"/>
    </location>
</feature>
<dbReference type="AlphaFoldDB" id="A0A423PTB3"/>
<keyword evidence="4" id="KW-1003">Cell membrane</keyword>
<comment type="caution">
    <text evidence="16">The sequence shown here is derived from an EMBL/GenBank/DDBJ whole genome shotgun (WGS) entry which is preliminary data.</text>
</comment>
<organism evidence="16 17">
    <name type="scientific">Salinisphaera orenii MK-B5</name>
    <dbReference type="NCBI Taxonomy" id="856730"/>
    <lineage>
        <taxon>Bacteria</taxon>
        <taxon>Pseudomonadati</taxon>
        <taxon>Pseudomonadota</taxon>
        <taxon>Gammaproteobacteria</taxon>
        <taxon>Salinisphaerales</taxon>
        <taxon>Salinisphaeraceae</taxon>
        <taxon>Salinisphaera</taxon>
    </lineage>
</organism>
<dbReference type="GO" id="GO:0046872">
    <property type="term" value="F:metal ion binding"/>
    <property type="evidence" value="ECO:0007669"/>
    <property type="project" value="UniProtKB-KW"/>
</dbReference>
<dbReference type="Gene3D" id="2.40.128.110">
    <property type="entry name" value="Lipid/polyisoprenoid-binding, YceI-like"/>
    <property type="match status" value="1"/>
</dbReference>
<dbReference type="EMBL" id="AYKH01000007">
    <property type="protein sequence ID" value="ROO28845.1"/>
    <property type="molecule type" value="Genomic_DNA"/>
</dbReference>
<dbReference type="Gene3D" id="1.20.950.20">
    <property type="entry name" value="Transmembrane di-heme cytochromes, Chain C"/>
    <property type="match status" value="1"/>
</dbReference>
<dbReference type="GO" id="GO:0022904">
    <property type="term" value="P:respiratory electron transport chain"/>
    <property type="evidence" value="ECO:0007669"/>
    <property type="project" value="InterPro"/>
</dbReference>
<comment type="cofactor">
    <cofactor evidence="1">
        <name>heme b</name>
        <dbReference type="ChEBI" id="CHEBI:60344"/>
    </cofactor>
</comment>
<evidence type="ECO:0000256" key="9">
    <source>
        <dbReference type="ARBA" id="ARBA00022989"/>
    </source>
</evidence>
<evidence type="ECO:0000256" key="8">
    <source>
        <dbReference type="ARBA" id="ARBA00022982"/>
    </source>
</evidence>
<keyword evidence="9 14" id="KW-1133">Transmembrane helix</keyword>
<evidence type="ECO:0000259" key="15">
    <source>
        <dbReference type="SMART" id="SM00867"/>
    </source>
</evidence>
<feature type="transmembrane region" description="Helical" evidence="14">
    <location>
        <begin position="200"/>
        <end position="221"/>
    </location>
</feature>
<feature type="compositionally biased region" description="Basic and acidic residues" evidence="13">
    <location>
        <begin position="227"/>
        <end position="236"/>
    </location>
</feature>
<keyword evidence="10" id="KW-0408">Iron</keyword>
<keyword evidence="8" id="KW-0249">Electron transport</keyword>
<dbReference type="PANTHER" id="PTHR30529">
    <property type="entry name" value="CYTOCHROME B561"/>
    <property type="match status" value="1"/>
</dbReference>
<dbReference type="Pfam" id="PF04264">
    <property type="entry name" value="YceI"/>
    <property type="match status" value="1"/>
</dbReference>
<reference evidence="16 17" key="1">
    <citation type="submission" date="2013-10" db="EMBL/GenBank/DDBJ databases">
        <title>Salinisphaera orenii MK-B5 Genome Sequencing.</title>
        <authorList>
            <person name="Lai Q."/>
            <person name="Li C."/>
            <person name="Shao Z."/>
        </authorList>
    </citation>
    <scope>NUCLEOTIDE SEQUENCE [LARGE SCALE GENOMIC DNA]</scope>
    <source>
        <strain evidence="16 17">MK-B5</strain>
    </source>
</reference>
<dbReference type="GO" id="GO:0020037">
    <property type="term" value="F:heme binding"/>
    <property type="evidence" value="ECO:0007669"/>
    <property type="project" value="TreeGrafter"/>
</dbReference>